<evidence type="ECO:0000313" key="3">
    <source>
        <dbReference type="EMBL" id="MBE9640730.1"/>
    </source>
</evidence>
<organism evidence="3 4">
    <name type="scientific">Salipiger mangrovisoli</name>
    <dbReference type="NCBI Taxonomy" id="2865933"/>
    <lineage>
        <taxon>Bacteria</taxon>
        <taxon>Pseudomonadati</taxon>
        <taxon>Pseudomonadota</taxon>
        <taxon>Alphaproteobacteria</taxon>
        <taxon>Rhodobacterales</taxon>
        <taxon>Roseobacteraceae</taxon>
        <taxon>Salipiger</taxon>
    </lineage>
</organism>
<sequence>MKTYVAASALALMTTGATAQELSSTLPSAVGAVAPALEAYSTNDLFGSVWAGEELSMRDRALVTFAALVTRHETETLGSYVELALVAGVTPAELSETITHLAFYTGWGNATAAAEAMAPVFDARGVTAEDLPALEPELLAINEEAEAAREETVRGNFANVSMGVVDTTRELLFNDLWLRPALEPRDRSMVTVAALIAAGQPEQMTFHLGRAMDNGLTQEEAGAMLSHLAFYAGWPKVFSALPVAKQVFEARAN</sequence>
<reference evidence="3 4" key="1">
    <citation type="journal article" date="2021" name="Int. J. Syst. Evol. Microbiol.">
        <title>Salipiger mangrovisoli sp. nov., isolated from mangrove soil and the proposal for the reclassification of Paraphaeobacter pallidus as Salipiger pallidus comb. nov.</title>
        <authorList>
            <person name="Du J."/>
            <person name="Liu Y."/>
            <person name="Pei T."/>
            <person name="Deng M.R."/>
            <person name="Zhu H."/>
        </authorList>
    </citation>
    <scope>NUCLEOTIDE SEQUENCE [LARGE SCALE GENOMIC DNA]</scope>
    <source>
        <strain evidence="3 4">6D45A</strain>
    </source>
</reference>
<feature type="signal peptide" evidence="1">
    <location>
        <begin position="1"/>
        <end position="19"/>
    </location>
</feature>
<gene>
    <name evidence="3" type="ORF">IQ782_28180</name>
</gene>
<evidence type="ECO:0000256" key="1">
    <source>
        <dbReference type="SAM" id="SignalP"/>
    </source>
</evidence>
<feature type="domain" description="Carboxymuconolactone decarboxylase-like" evidence="2">
    <location>
        <begin position="44"/>
        <end position="117"/>
    </location>
</feature>
<dbReference type="EMBL" id="JADFFK010000045">
    <property type="protein sequence ID" value="MBE9640730.1"/>
    <property type="molecule type" value="Genomic_DNA"/>
</dbReference>
<dbReference type="Pfam" id="PF02627">
    <property type="entry name" value="CMD"/>
    <property type="match status" value="2"/>
</dbReference>
<dbReference type="RefSeq" id="WP_194137991.1">
    <property type="nucleotide sequence ID" value="NZ_JADFFK010000045.1"/>
</dbReference>
<feature type="chain" id="PRO_5045210007" evidence="1">
    <location>
        <begin position="20"/>
        <end position="253"/>
    </location>
</feature>
<dbReference type="SUPFAM" id="SSF69118">
    <property type="entry name" value="AhpD-like"/>
    <property type="match status" value="1"/>
</dbReference>
<keyword evidence="4" id="KW-1185">Reference proteome</keyword>
<dbReference type="PANTHER" id="PTHR33570">
    <property type="entry name" value="4-CARBOXYMUCONOLACTONE DECARBOXYLASE FAMILY PROTEIN"/>
    <property type="match status" value="1"/>
</dbReference>
<dbReference type="InterPro" id="IPR003779">
    <property type="entry name" value="CMD-like"/>
</dbReference>
<feature type="domain" description="Carboxymuconolactone decarboxylase-like" evidence="2">
    <location>
        <begin position="166"/>
        <end position="245"/>
    </location>
</feature>
<protein>
    <submittedName>
        <fullName evidence="3">Carboxymuconolactone decarboxylase family protein</fullName>
    </submittedName>
</protein>
<keyword evidence="1" id="KW-0732">Signal</keyword>
<name>A0ABR9XBB6_9RHOB</name>
<accession>A0ABR9XBB6</accession>
<dbReference type="PANTHER" id="PTHR33570:SF9">
    <property type="entry name" value="BLL4600 PROTEIN"/>
    <property type="match status" value="1"/>
</dbReference>
<dbReference type="Proteomes" id="UP000607796">
    <property type="component" value="Unassembled WGS sequence"/>
</dbReference>
<dbReference type="InterPro" id="IPR029032">
    <property type="entry name" value="AhpD-like"/>
</dbReference>
<dbReference type="Gene3D" id="1.20.1290.10">
    <property type="entry name" value="AhpD-like"/>
    <property type="match status" value="1"/>
</dbReference>
<proteinExistence type="predicted"/>
<dbReference type="InterPro" id="IPR052512">
    <property type="entry name" value="4CMD/NDH-1_regulator"/>
</dbReference>
<evidence type="ECO:0000259" key="2">
    <source>
        <dbReference type="Pfam" id="PF02627"/>
    </source>
</evidence>
<comment type="caution">
    <text evidence="3">The sequence shown here is derived from an EMBL/GenBank/DDBJ whole genome shotgun (WGS) entry which is preliminary data.</text>
</comment>
<evidence type="ECO:0000313" key="4">
    <source>
        <dbReference type="Proteomes" id="UP000607796"/>
    </source>
</evidence>